<keyword evidence="2" id="KW-1185">Reference proteome</keyword>
<gene>
    <name evidence="1" type="ORF">ACFFRE_13520</name>
</gene>
<dbReference type="PANTHER" id="PTHR42924">
    <property type="entry name" value="EXONUCLEASE"/>
    <property type="match status" value="1"/>
</dbReference>
<dbReference type="EMBL" id="JBHLYQ010000287">
    <property type="protein sequence ID" value="MFC0083148.1"/>
    <property type="molecule type" value="Genomic_DNA"/>
</dbReference>
<organism evidence="1 2">
    <name type="scientific">Aciditerrimonas ferrireducens</name>
    <dbReference type="NCBI Taxonomy" id="667306"/>
    <lineage>
        <taxon>Bacteria</taxon>
        <taxon>Bacillati</taxon>
        <taxon>Actinomycetota</taxon>
        <taxon>Acidimicrobiia</taxon>
        <taxon>Acidimicrobiales</taxon>
        <taxon>Acidimicrobiaceae</taxon>
        <taxon>Aciditerrimonas</taxon>
    </lineage>
</organism>
<reference evidence="1 2" key="1">
    <citation type="submission" date="2024-09" db="EMBL/GenBank/DDBJ databases">
        <authorList>
            <person name="Sun Q."/>
            <person name="Mori K."/>
        </authorList>
    </citation>
    <scope>NUCLEOTIDE SEQUENCE [LARGE SCALE GENOMIC DNA]</scope>
    <source>
        <strain evidence="1 2">JCM 15389</strain>
    </source>
</reference>
<dbReference type="InterPro" id="IPR016195">
    <property type="entry name" value="Pol/histidinol_Pase-like"/>
</dbReference>
<protein>
    <submittedName>
        <fullName evidence="1">PHP domain-containing protein</fullName>
    </submittedName>
</protein>
<dbReference type="SUPFAM" id="SSF89550">
    <property type="entry name" value="PHP domain-like"/>
    <property type="match status" value="1"/>
</dbReference>
<dbReference type="InterPro" id="IPR052018">
    <property type="entry name" value="PHP_domain"/>
</dbReference>
<sequence>GAEAARLGVELVPGCEVSCRGPGDPASAAGSAHVLVYFPDEDGPLSATLATLRRNREDRNRRLVARLVELGLPVTWEEVVAEAGGEDGLGRPHVAAVLVRHGVVGSIQEAFDRYLGPGGAAYLPKDNLGLPEVARLAAASGGLCVLAHPLSLGLPEATLARFLEDLASLGFVGAEAFYGRYRPEERQLLERLARRAGLVPTGGSDFHGTYKPDLAVGTGQGDLAVPDWCLEELLARRPARPRG</sequence>
<feature type="non-terminal residue" evidence="1">
    <location>
        <position position="1"/>
    </location>
</feature>
<dbReference type="Proteomes" id="UP001589788">
    <property type="component" value="Unassembled WGS sequence"/>
</dbReference>
<comment type="caution">
    <text evidence="1">The sequence shown here is derived from an EMBL/GenBank/DDBJ whole genome shotgun (WGS) entry which is preliminary data.</text>
</comment>
<dbReference type="RefSeq" id="WP_377790892.1">
    <property type="nucleotide sequence ID" value="NZ_JBHLYQ010000287.1"/>
</dbReference>
<dbReference type="Gene3D" id="3.20.20.140">
    <property type="entry name" value="Metal-dependent hydrolases"/>
    <property type="match status" value="1"/>
</dbReference>
<dbReference type="PANTHER" id="PTHR42924:SF3">
    <property type="entry name" value="POLYMERASE_HISTIDINOL PHOSPHATASE N-TERMINAL DOMAIN-CONTAINING PROTEIN"/>
    <property type="match status" value="1"/>
</dbReference>
<dbReference type="Gene3D" id="1.10.150.650">
    <property type="match status" value="1"/>
</dbReference>
<evidence type="ECO:0000313" key="1">
    <source>
        <dbReference type="EMBL" id="MFC0083148.1"/>
    </source>
</evidence>
<proteinExistence type="predicted"/>
<name>A0ABV6C640_9ACTN</name>
<evidence type="ECO:0000313" key="2">
    <source>
        <dbReference type="Proteomes" id="UP001589788"/>
    </source>
</evidence>
<accession>A0ABV6C640</accession>